<accession>A0ACC2EXJ0</accession>
<gene>
    <name evidence="1" type="ORF">O6H91_01G150300</name>
</gene>
<dbReference type="Proteomes" id="UP001162992">
    <property type="component" value="Chromosome 1"/>
</dbReference>
<organism evidence="1 2">
    <name type="scientific">Diphasiastrum complanatum</name>
    <name type="common">Issler's clubmoss</name>
    <name type="synonym">Lycopodium complanatum</name>
    <dbReference type="NCBI Taxonomy" id="34168"/>
    <lineage>
        <taxon>Eukaryota</taxon>
        <taxon>Viridiplantae</taxon>
        <taxon>Streptophyta</taxon>
        <taxon>Embryophyta</taxon>
        <taxon>Tracheophyta</taxon>
        <taxon>Lycopodiopsida</taxon>
        <taxon>Lycopodiales</taxon>
        <taxon>Lycopodiaceae</taxon>
        <taxon>Lycopodioideae</taxon>
        <taxon>Diphasiastrum</taxon>
    </lineage>
</organism>
<proteinExistence type="predicted"/>
<keyword evidence="2" id="KW-1185">Reference proteome</keyword>
<evidence type="ECO:0000313" key="1">
    <source>
        <dbReference type="EMBL" id="KAJ7571131.1"/>
    </source>
</evidence>
<comment type="caution">
    <text evidence="1">The sequence shown here is derived from an EMBL/GenBank/DDBJ whole genome shotgun (WGS) entry which is preliminary data.</text>
</comment>
<reference evidence="2" key="1">
    <citation type="journal article" date="2024" name="Proc. Natl. Acad. Sci. U.S.A.">
        <title>Extraordinary preservation of gene collinearity over three hundred million years revealed in homosporous lycophytes.</title>
        <authorList>
            <person name="Li C."/>
            <person name="Wickell D."/>
            <person name="Kuo L.Y."/>
            <person name="Chen X."/>
            <person name="Nie B."/>
            <person name="Liao X."/>
            <person name="Peng D."/>
            <person name="Ji J."/>
            <person name="Jenkins J."/>
            <person name="Williams M."/>
            <person name="Shu S."/>
            <person name="Plott C."/>
            <person name="Barry K."/>
            <person name="Rajasekar S."/>
            <person name="Grimwood J."/>
            <person name="Han X."/>
            <person name="Sun S."/>
            <person name="Hou Z."/>
            <person name="He W."/>
            <person name="Dai G."/>
            <person name="Sun C."/>
            <person name="Schmutz J."/>
            <person name="Leebens-Mack J.H."/>
            <person name="Li F.W."/>
            <person name="Wang L."/>
        </authorList>
    </citation>
    <scope>NUCLEOTIDE SEQUENCE [LARGE SCALE GENOMIC DNA]</scope>
    <source>
        <strain evidence="2">cv. PW_Plant_1</strain>
    </source>
</reference>
<name>A0ACC2EXJ0_DIPCM</name>
<sequence>MEELEHCSRIVSAFCKQLQEFCSHLHTSCTDLRTMVMQVPAPLADDATSLLGDLNVRISQTNTEVEALKGLTLGKISFEELVGHCMELYKENEVAINQLESHLTPFGYVSGPNTKEACCIQDAPVCTLVDKNSLLHVDEPVNFQKISHLWIVDSLKTKVKCSEMAGAPLVATAAAMSSTPLPYSFIKQRDDPVIDPLDSSCLSINDFGLSAASLAALSREEASPNEINFTEKSESEYCAEDVRAAIDLMMPKREEISEKFQAVITCNKKSSEEMQVTPPASHVKQIKQCSPNKEYFEEKFGPALIAEVSIDDFNKCPTWLRWQVSLQELNNFVNKLNALVTTKDVVDDSIPLSQDDFMSLGVGEKIQKACLLLLIRLERLATSHNTGSTTYFVKK</sequence>
<evidence type="ECO:0000313" key="2">
    <source>
        <dbReference type="Proteomes" id="UP001162992"/>
    </source>
</evidence>
<protein>
    <submittedName>
        <fullName evidence="1">Uncharacterized protein</fullName>
    </submittedName>
</protein>
<dbReference type="EMBL" id="CM055092">
    <property type="protein sequence ID" value="KAJ7571131.1"/>
    <property type="molecule type" value="Genomic_DNA"/>
</dbReference>